<dbReference type="EMBL" id="JAIWYP010000008">
    <property type="protein sequence ID" value="KAH3781150.1"/>
    <property type="molecule type" value="Genomic_DNA"/>
</dbReference>
<accession>A0A9D4EJX4</accession>
<reference evidence="1" key="1">
    <citation type="journal article" date="2019" name="bioRxiv">
        <title>The Genome of the Zebra Mussel, Dreissena polymorpha: A Resource for Invasive Species Research.</title>
        <authorList>
            <person name="McCartney M.A."/>
            <person name="Auch B."/>
            <person name="Kono T."/>
            <person name="Mallez S."/>
            <person name="Zhang Y."/>
            <person name="Obille A."/>
            <person name="Becker A."/>
            <person name="Abrahante J.E."/>
            <person name="Garbe J."/>
            <person name="Badalamenti J.P."/>
            <person name="Herman A."/>
            <person name="Mangelson H."/>
            <person name="Liachko I."/>
            <person name="Sullivan S."/>
            <person name="Sone E.D."/>
            <person name="Koren S."/>
            <person name="Silverstein K.A.T."/>
            <person name="Beckman K.B."/>
            <person name="Gohl D.M."/>
        </authorList>
    </citation>
    <scope>NUCLEOTIDE SEQUENCE</scope>
    <source>
        <strain evidence="1">Duluth1</strain>
        <tissue evidence="1">Whole animal</tissue>
    </source>
</reference>
<evidence type="ECO:0000313" key="1">
    <source>
        <dbReference type="EMBL" id="KAH3781150.1"/>
    </source>
</evidence>
<comment type="caution">
    <text evidence="1">The sequence shown here is derived from an EMBL/GenBank/DDBJ whole genome shotgun (WGS) entry which is preliminary data.</text>
</comment>
<evidence type="ECO:0000313" key="2">
    <source>
        <dbReference type="Proteomes" id="UP000828390"/>
    </source>
</evidence>
<keyword evidence="2" id="KW-1185">Reference proteome</keyword>
<organism evidence="1 2">
    <name type="scientific">Dreissena polymorpha</name>
    <name type="common">Zebra mussel</name>
    <name type="synonym">Mytilus polymorpha</name>
    <dbReference type="NCBI Taxonomy" id="45954"/>
    <lineage>
        <taxon>Eukaryota</taxon>
        <taxon>Metazoa</taxon>
        <taxon>Spiralia</taxon>
        <taxon>Lophotrochozoa</taxon>
        <taxon>Mollusca</taxon>
        <taxon>Bivalvia</taxon>
        <taxon>Autobranchia</taxon>
        <taxon>Heteroconchia</taxon>
        <taxon>Euheterodonta</taxon>
        <taxon>Imparidentia</taxon>
        <taxon>Neoheterodontei</taxon>
        <taxon>Myida</taxon>
        <taxon>Dreissenoidea</taxon>
        <taxon>Dreissenidae</taxon>
        <taxon>Dreissena</taxon>
    </lineage>
</organism>
<proteinExistence type="predicted"/>
<gene>
    <name evidence="1" type="ORF">DPMN_158975</name>
</gene>
<name>A0A9D4EJX4_DREPO</name>
<reference evidence="1" key="2">
    <citation type="submission" date="2020-11" db="EMBL/GenBank/DDBJ databases">
        <authorList>
            <person name="McCartney M.A."/>
            <person name="Auch B."/>
            <person name="Kono T."/>
            <person name="Mallez S."/>
            <person name="Becker A."/>
            <person name="Gohl D.M."/>
            <person name="Silverstein K.A.T."/>
            <person name="Koren S."/>
            <person name="Bechman K.B."/>
            <person name="Herman A."/>
            <person name="Abrahante J.E."/>
            <person name="Garbe J."/>
        </authorList>
    </citation>
    <scope>NUCLEOTIDE SEQUENCE</scope>
    <source>
        <strain evidence="1">Duluth1</strain>
        <tissue evidence="1">Whole animal</tissue>
    </source>
</reference>
<sequence length="77" mass="8497">MNQCVYIGNSTFPKCCGNDCSCLDIKHMRICDRGTPTSACCGYFLYLTCVCNALVISFGTPLKYEHSDDSVVLIETL</sequence>
<dbReference type="Proteomes" id="UP000828390">
    <property type="component" value="Unassembled WGS sequence"/>
</dbReference>
<protein>
    <submittedName>
        <fullName evidence="1">Uncharacterized protein</fullName>
    </submittedName>
</protein>
<dbReference type="AlphaFoldDB" id="A0A9D4EJX4"/>